<accession>A0A2W5HCN5</accession>
<comment type="caution">
    <text evidence="1">The sequence shown here is derived from an EMBL/GenBank/DDBJ whole genome shotgun (WGS) entry which is preliminary data.</text>
</comment>
<gene>
    <name evidence="1" type="ORF">DI586_05445</name>
</gene>
<organism evidence="1 2">
    <name type="scientific">Micavibrio aeruginosavorus</name>
    <dbReference type="NCBI Taxonomy" id="349221"/>
    <lineage>
        <taxon>Bacteria</taxon>
        <taxon>Pseudomonadati</taxon>
        <taxon>Bdellovibrionota</taxon>
        <taxon>Bdellovibrionia</taxon>
        <taxon>Bdellovibrionales</taxon>
        <taxon>Pseudobdellovibrionaceae</taxon>
        <taxon>Micavibrio</taxon>
    </lineage>
</organism>
<dbReference type="Gene3D" id="3.60.10.10">
    <property type="entry name" value="Endonuclease/exonuclease/phosphatase"/>
    <property type="match status" value="1"/>
</dbReference>
<dbReference type="InterPro" id="IPR036691">
    <property type="entry name" value="Endo/exonu/phosph_ase_sf"/>
</dbReference>
<dbReference type="Proteomes" id="UP000249739">
    <property type="component" value="Unassembled WGS sequence"/>
</dbReference>
<dbReference type="EMBL" id="QFOT01000046">
    <property type="protein sequence ID" value="PZP55896.1"/>
    <property type="molecule type" value="Genomic_DNA"/>
</dbReference>
<evidence type="ECO:0000313" key="1">
    <source>
        <dbReference type="EMBL" id="PZP55896.1"/>
    </source>
</evidence>
<name>A0A2W5HCN5_9BACT</name>
<sequence>MFSGNYFVLRKKYMTVTALGALVTCGSAQPLPQSAPVPAQCKMDLPQVETLSNSQGPVSGPFSLAGNEKGEVTVLSMNVQRLPFKANPDYRDDRVACLSKLSEKFDLVAYQENFMGWAENEEAQSRLYTRFNSGLSISGHVRFTAKDEKMYSKCNGLFGEKNDCLAHKGYQQIEMKGIPVFNTHLDAGDSLNDIMTRELQLAEILLALPAGGRVIVVGDFNLKRNRAEDEANYRMFLSESGLREIARSADGVDVILGRGVSAKSIGTVGNNLLSDHKGLVARLDISQP</sequence>
<evidence type="ECO:0000313" key="2">
    <source>
        <dbReference type="Proteomes" id="UP000249739"/>
    </source>
</evidence>
<dbReference type="SUPFAM" id="SSF56219">
    <property type="entry name" value="DNase I-like"/>
    <property type="match status" value="1"/>
</dbReference>
<dbReference type="AlphaFoldDB" id="A0A2W5HCN5"/>
<proteinExistence type="predicted"/>
<evidence type="ECO:0008006" key="3">
    <source>
        <dbReference type="Google" id="ProtNLM"/>
    </source>
</evidence>
<reference evidence="1 2" key="1">
    <citation type="submission" date="2017-08" db="EMBL/GenBank/DDBJ databases">
        <title>Infants hospitalized years apart are colonized by the same room-sourced microbial strains.</title>
        <authorList>
            <person name="Brooks B."/>
            <person name="Olm M.R."/>
            <person name="Firek B.A."/>
            <person name="Baker R."/>
            <person name="Thomas B.C."/>
            <person name="Morowitz M.J."/>
            <person name="Banfield J.F."/>
        </authorList>
    </citation>
    <scope>NUCLEOTIDE SEQUENCE [LARGE SCALE GENOMIC DNA]</scope>
    <source>
        <strain evidence="1">S2_006_000_R2_64</strain>
    </source>
</reference>
<protein>
    <recommendedName>
        <fullName evidence="3">Endonuclease/exonuclease/phosphatase domain-containing protein</fullName>
    </recommendedName>
</protein>